<dbReference type="InterPro" id="IPR014710">
    <property type="entry name" value="RmlC-like_jellyroll"/>
</dbReference>
<keyword evidence="1" id="KW-0479">Metal-binding</keyword>
<organism evidence="3 4">
    <name type="scientific">Acetobacteroides hydrogenigenes</name>
    <dbReference type="NCBI Taxonomy" id="979970"/>
    <lineage>
        <taxon>Bacteria</taxon>
        <taxon>Pseudomonadati</taxon>
        <taxon>Bacteroidota</taxon>
        <taxon>Bacteroidia</taxon>
        <taxon>Bacteroidales</taxon>
        <taxon>Rikenellaceae</taxon>
        <taxon>Acetobacteroides</taxon>
    </lineage>
</organism>
<feature type="domain" description="Cupin type-2" evidence="2">
    <location>
        <begin position="56"/>
        <end position="125"/>
    </location>
</feature>
<dbReference type="EMBL" id="SLWB01000002">
    <property type="protein sequence ID" value="TCN72055.1"/>
    <property type="molecule type" value="Genomic_DNA"/>
</dbReference>
<dbReference type="RefSeq" id="WP_131838125.1">
    <property type="nucleotide sequence ID" value="NZ_SLWB01000002.1"/>
</dbReference>
<dbReference type="Pfam" id="PF07883">
    <property type="entry name" value="Cupin_2"/>
    <property type="match status" value="1"/>
</dbReference>
<sequence>MKTVEKVKEGANFTATSIGSLNDLGEFKYLHPAGIEVPGKVFVGDALQCTGTEASFQVMPVGQGVAFLHTHKENEELYVVLKGSGEYQVDGTIFPIAEGSLVRVSPQGKRSWRNTGTEPMVMMVVQSKQGSLKNLGIVDGARVDEEVKW</sequence>
<evidence type="ECO:0000259" key="2">
    <source>
        <dbReference type="Pfam" id="PF07883"/>
    </source>
</evidence>
<name>A0A4R2ETW4_9BACT</name>
<evidence type="ECO:0000256" key="1">
    <source>
        <dbReference type="ARBA" id="ARBA00022723"/>
    </source>
</evidence>
<dbReference type="Gene3D" id="2.60.120.10">
    <property type="entry name" value="Jelly Rolls"/>
    <property type="match status" value="1"/>
</dbReference>
<accession>A0A4R2ETW4</accession>
<proteinExistence type="predicted"/>
<dbReference type="AlphaFoldDB" id="A0A4R2ETW4"/>
<dbReference type="GO" id="GO:0046872">
    <property type="term" value="F:metal ion binding"/>
    <property type="evidence" value="ECO:0007669"/>
    <property type="project" value="UniProtKB-KW"/>
</dbReference>
<keyword evidence="4" id="KW-1185">Reference proteome</keyword>
<evidence type="ECO:0000313" key="3">
    <source>
        <dbReference type="EMBL" id="TCN72055.1"/>
    </source>
</evidence>
<dbReference type="CDD" id="cd06985">
    <property type="entry name" value="cupin_BF4112"/>
    <property type="match status" value="1"/>
</dbReference>
<dbReference type="SUPFAM" id="SSF51182">
    <property type="entry name" value="RmlC-like cupins"/>
    <property type="match status" value="1"/>
</dbReference>
<evidence type="ECO:0000313" key="4">
    <source>
        <dbReference type="Proteomes" id="UP000294830"/>
    </source>
</evidence>
<dbReference type="PANTHER" id="PTHR35848">
    <property type="entry name" value="OXALATE-BINDING PROTEIN"/>
    <property type="match status" value="1"/>
</dbReference>
<reference evidence="3 4" key="1">
    <citation type="submission" date="2019-03" db="EMBL/GenBank/DDBJ databases">
        <title>Genomic Encyclopedia of Archaeal and Bacterial Type Strains, Phase II (KMG-II): from individual species to whole genera.</title>
        <authorList>
            <person name="Goeker M."/>
        </authorList>
    </citation>
    <scope>NUCLEOTIDE SEQUENCE [LARGE SCALE GENOMIC DNA]</scope>
    <source>
        <strain evidence="3 4">RL-C</strain>
    </source>
</reference>
<dbReference type="OrthoDB" id="9804028at2"/>
<dbReference type="InterPro" id="IPR011051">
    <property type="entry name" value="RmlC_Cupin_sf"/>
</dbReference>
<dbReference type="PANTHER" id="PTHR35848:SF6">
    <property type="entry name" value="CUPIN TYPE-2 DOMAIN-CONTAINING PROTEIN"/>
    <property type="match status" value="1"/>
</dbReference>
<dbReference type="Proteomes" id="UP000294830">
    <property type="component" value="Unassembled WGS sequence"/>
</dbReference>
<protein>
    <submittedName>
        <fullName evidence="3">Cupin domain-containing protein</fullName>
    </submittedName>
</protein>
<comment type="caution">
    <text evidence="3">The sequence shown here is derived from an EMBL/GenBank/DDBJ whole genome shotgun (WGS) entry which is preliminary data.</text>
</comment>
<dbReference type="InterPro" id="IPR013096">
    <property type="entry name" value="Cupin_2"/>
</dbReference>
<dbReference type="InterPro" id="IPR051610">
    <property type="entry name" value="GPI/OXD"/>
</dbReference>
<gene>
    <name evidence="3" type="ORF">CLV25_10213</name>
</gene>